<comment type="caution">
    <text evidence="1">The sequence shown here is derived from an EMBL/GenBank/DDBJ whole genome shotgun (WGS) entry which is preliminary data.</text>
</comment>
<keyword evidence="2" id="KW-1185">Reference proteome</keyword>
<accession>A0ACC1NBE5</accession>
<gene>
    <name evidence="1" type="ORF">NQ176_g4840</name>
</gene>
<name>A0ACC1NBE5_9HYPO</name>
<reference evidence="1" key="1">
    <citation type="submission" date="2022-08" db="EMBL/GenBank/DDBJ databases">
        <title>Genome Sequence of Lecanicillium fungicola.</title>
        <authorList>
            <person name="Buettner E."/>
        </authorList>
    </citation>
    <scope>NUCLEOTIDE SEQUENCE</scope>
    <source>
        <strain evidence="1">Babe33</strain>
    </source>
</reference>
<proteinExistence type="predicted"/>
<protein>
    <submittedName>
        <fullName evidence="1">Uncharacterized protein</fullName>
    </submittedName>
</protein>
<dbReference type="EMBL" id="JANJQO010000560">
    <property type="protein sequence ID" value="KAJ2976625.1"/>
    <property type="molecule type" value="Genomic_DNA"/>
</dbReference>
<evidence type="ECO:0000313" key="1">
    <source>
        <dbReference type="EMBL" id="KAJ2976625.1"/>
    </source>
</evidence>
<organism evidence="1 2">
    <name type="scientific">Zarea fungicola</name>
    <dbReference type="NCBI Taxonomy" id="93591"/>
    <lineage>
        <taxon>Eukaryota</taxon>
        <taxon>Fungi</taxon>
        <taxon>Dikarya</taxon>
        <taxon>Ascomycota</taxon>
        <taxon>Pezizomycotina</taxon>
        <taxon>Sordariomycetes</taxon>
        <taxon>Hypocreomycetidae</taxon>
        <taxon>Hypocreales</taxon>
        <taxon>Cordycipitaceae</taxon>
        <taxon>Zarea</taxon>
    </lineage>
</organism>
<evidence type="ECO:0000313" key="2">
    <source>
        <dbReference type="Proteomes" id="UP001143910"/>
    </source>
</evidence>
<dbReference type="Proteomes" id="UP001143910">
    <property type="component" value="Unassembled WGS sequence"/>
</dbReference>
<sequence>MKEHTKNSMSHISSQDASGPQYGRRLPIHILDETATSSPHRPFVYVPKSVNPEDGWKAITYRDIAKAVNHVASLVASKVKQGSDEPFPTLAYIGPNDIRYAIIMFACVKAGCQALFISPRNSLEGQLNIFVKTNCGHLWYAEASQGLIVPWTQKRSMQTNMVSSMEEWLTLPDTPEIIPFPYERTFEDGRFDPLVVLHTSGTTGLPKPIVVRQGMGAILDGFRNLPDHHGGEFIWKACASVSSKLLLPMPPFHAAGIHASLVGFSLYYGLPMVLPIPNQPLSPDSVLACLAHSGADSVLLPPSILEELGRSEQGLAQLKKLRFVFVGGGSMSKAAGDHLVTNGVFPHNAISSTEMVPYAVYCTPKPELWQYFIFNDEVMGAVWTCRDEKEGSYELSIRRKDLTDPGDQACFYTFPELSEWSTGDLYRRHPTEPGHWLFHEDAISEHPAVKGALVVGQDRFQPALILEPVTACKSDDERAALIEELWPLVNRANKVSVRHGHIIRSLITISDPIIPFIRSPKGTVQRKATVQAYKGHISDLYARAADFTRQDVFPLNFDSEVSLGQSIVAIVASKADLPDVQLQIDLFSLGIDSLQVISLVRAIAVSSHAAGYPLDHDDMTPKVVYSNPTPHLLAKRLFATVRGAATLSSQEESEREIELLSTMVEEYTKDLPQTNSNKPNALNYGQTVLLTGSTGSLGAHLLSQLCASSCVTKIVALNREGKGQTNRQLSINTARGLATDFSKVEFLPADLSLPDLGLGLGKYHELLVQVDRVIHTAWPVNFNLGLASFRPQVLGVRHLVEFSSKATKCVPIVFTSSISTVSGWSSIDSVPEQPIQDLSVADMGYGRSKLAASLILDAARLQASIPSATIRVGQIAGSKAGNGIWNKQEFIPTLIASSFQMGILPDELGPSEEALDWMPIEDVATVILEVSLAATQKDIDGYFNLVNPAKTTWRELATHLQSVHADRIELVSLQEWVRALERDVVTTNSSRNPAIKLLDTYRGMLDASKKKKSPIDYVMTKTLSFSPTLAKSSPITPQLLQRWCSQWDL</sequence>